<protein>
    <recommendedName>
        <fullName evidence="2">alpha-L-rhamnosidase</fullName>
        <ecNumber evidence="2">3.2.1.40</ecNumber>
    </recommendedName>
</protein>
<feature type="domain" description="Alpha-L-rhamnosidase concanavalin-like" evidence="4">
    <location>
        <begin position="373"/>
        <end position="474"/>
    </location>
</feature>
<evidence type="ECO:0000313" key="8">
    <source>
        <dbReference type="EMBL" id="CUO11896.1"/>
    </source>
</evidence>
<accession>A0A174CK12</accession>
<evidence type="ECO:0000256" key="3">
    <source>
        <dbReference type="ARBA" id="ARBA00022801"/>
    </source>
</evidence>
<evidence type="ECO:0000259" key="4">
    <source>
        <dbReference type="Pfam" id="PF05592"/>
    </source>
</evidence>
<dbReference type="EMBL" id="CYZF01000003">
    <property type="protein sequence ID" value="CUO11896.1"/>
    <property type="molecule type" value="Genomic_DNA"/>
</dbReference>
<feature type="domain" description="Bacterial alpha-L-rhamnosidase N-terminal" evidence="5">
    <location>
        <begin position="197"/>
        <end position="364"/>
    </location>
</feature>
<dbReference type="EC" id="3.2.1.40" evidence="2"/>
<dbReference type="InterPro" id="IPR016007">
    <property type="entry name" value="Alpha_rhamnosid"/>
</dbReference>
<name>A0A174CK12_BACUN</name>
<feature type="domain" description="Alpha-L-rhamnosidase C-terminal" evidence="7">
    <location>
        <begin position="826"/>
        <end position="893"/>
    </location>
</feature>
<dbReference type="Pfam" id="PF17390">
    <property type="entry name" value="Bac_rhamnosid_C"/>
    <property type="match status" value="1"/>
</dbReference>
<dbReference type="Gene3D" id="2.60.120.260">
    <property type="entry name" value="Galactose-binding domain-like"/>
    <property type="match status" value="2"/>
</dbReference>
<feature type="domain" description="Alpha-L-rhamnosidase six-hairpin glycosidase" evidence="6">
    <location>
        <begin position="480"/>
        <end position="823"/>
    </location>
</feature>
<dbReference type="Pfam" id="PF08531">
    <property type="entry name" value="Bac_rhamnosid_N"/>
    <property type="match status" value="1"/>
</dbReference>
<dbReference type="Pfam" id="PF17389">
    <property type="entry name" value="Bac_rhamnosid6H"/>
    <property type="match status" value="1"/>
</dbReference>
<dbReference type="PANTHER" id="PTHR33307:SF6">
    <property type="entry name" value="ALPHA-RHAMNOSIDASE (EUROFUNG)-RELATED"/>
    <property type="match status" value="1"/>
</dbReference>
<dbReference type="PANTHER" id="PTHR33307">
    <property type="entry name" value="ALPHA-RHAMNOSIDASE (EUROFUNG)"/>
    <property type="match status" value="1"/>
</dbReference>
<dbReference type="PIRSF" id="PIRSF010631">
    <property type="entry name" value="A-rhamnsds"/>
    <property type="match status" value="1"/>
</dbReference>
<evidence type="ECO:0000256" key="2">
    <source>
        <dbReference type="ARBA" id="ARBA00012652"/>
    </source>
</evidence>
<dbReference type="Gene3D" id="1.50.10.10">
    <property type="match status" value="1"/>
</dbReference>
<dbReference type="GO" id="GO:0005975">
    <property type="term" value="P:carbohydrate metabolic process"/>
    <property type="evidence" value="ECO:0007669"/>
    <property type="project" value="InterPro"/>
</dbReference>
<sequence length="929" mass="103909">MADGRRLRCIHGSGETEVLTSMKKSILVSLLALLMMGCQVSGGSSLKVEETTVEMRKNPEGVAVSAPRFSWQLVTDKQDVMQTAYQIEVADSDKGLQAGSGLVWNSGRVESGQSVLVKYAGAPLESGQKYWWRVTVWTNTGDKAQSSIQYWSMALLDSSDWKAGWIGLNDSTNLKLDGERTILPARYLRKEFDLPSQPKRAVLYVSGVGSSVCYMNGERIGNDVFGPLPTWYDASVSYLTYDVTPLLKSGTNAIGVALGNGRYLSMRANGMVGFGLPRLMAQLNIEYDNGETVSVVSDDSWKATNHGPITANNEFDGEHYDARLELGKWTESGYDDSGWQLAERMEAPKGKLVAQLSPSLKVMEEIKPISVKSVGDGRYIVDMGQNMVGIQQVKLRGKKDKPITMRFAEVLKDNGTELYLDNLRSALVTDIYTPAADGEFVWEPLFVYHGFRFMEISGLDYEPAADDFTGKVVYDEMATNGTFETSEELINRLHKNAYWGIRGNYRGMPTDCPQRDERLGWLGDRTTGAYGESFIFGNALMYKKWLVDIEESMNENGSISVVSPRYWTIFHDDVTWPAAYFYVADMLYRQFGDDSSIKERYPSMKRWVNHMTETKMKDYILVKDEYGDWCMPPESPELIHSEDPARKTNGEVLSTTVFYSILQLMEKFAQMNGLPADAEEYATLAIKVKDAYNKKFFNPETAQYDNNTVTANLLSLRLGLVPDGYEDKVFANVVEKTEKDCKGHVSAGVLGIQHLMRGLTEYGGLELAYKIVTNDTYPSWGYMIKKGATTIWELWNGDTANPAMNSRNHVMLLGDLLIWFYEDLAGIKNAPASVGFKQILMEPVFPEKLNYVNASHVSPYGRIGSSWKRDGNKLKWNVEIPANTTATVKLPLDFHVQVDAGQAGIHSVEEADGKLVVELGSGRYVFMSE</sequence>
<dbReference type="InterPro" id="IPR012341">
    <property type="entry name" value="6hp_glycosidase-like_sf"/>
</dbReference>
<dbReference type="Pfam" id="PF25788">
    <property type="entry name" value="Ig_Rha78A_N"/>
    <property type="match status" value="1"/>
</dbReference>
<evidence type="ECO:0000259" key="7">
    <source>
        <dbReference type="Pfam" id="PF17390"/>
    </source>
</evidence>
<dbReference type="Pfam" id="PF05592">
    <property type="entry name" value="Bac_rhamnosid"/>
    <property type="match status" value="1"/>
</dbReference>
<evidence type="ECO:0000256" key="1">
    <source>
        <dbReference type="ARBA" id="ARBA00001445"/>
    </source>
</evidence>
<dbReference type="InterPro" id="IPR013783">
    <property type="entry name" value="Ig-like_fold"/>
</dbReference>
<comment type="catalytic activity">
    <reaction evidence="1">
        <text>Hydrolysis of terminal non-reducing alpha-L-rhamnose residues in alpha-L-rhamnosides.</text>
        <dbReference type="EC" id="3.2.1.40"/>
    </reaction>
</comment>
<dbReference type="Proteomes" id="UP000095419">
    <property type="component" value="Unassembled WGS sequence"/>
</dbReference>
<reference evidence="8 9" key="1">
    <citation type="submission" date="2015-09" db="EMBL/GenBank/DDBJ databases">
        <authorList>
            <consortium name="Pathogen Informatics"/>
        </authorList>
    </citation>
    <scope>NUCLEOTIDE SEQUENCE [LARGE SCALE GENOMIC DNA]</scope>
    <source>
        <strain evidence="8 9">2789STDY5608791</strain>
    </source>
</reference>
<dbReference type="Gene3D" id="2.60.40.10">
    <property type="entry name" value="Immunoglobulins"/>
    <property type="match status" value="1"/>
</dbReference>
<dbReference type="Gene3D" id="2.60.420.10">
    <property type="entry name" value="Maltose phosphorylase, domain 3"/>
    <property type="match status" value="1"/>
</dbReference>
<gene>
    <name evidence="8" type="ORF">ERS417307_00994</name>
</gene>
<dbReference type="InterPro" id="IPR008902">
    <property type="entry name" value="Rhamnosid_concanavalin"/>
</dbReference>
<dbReference type="SUPFAM" id="SSF49785">
    <property type="entry name" value="Galactose-binding domain-like"/>
    <property type="match status" value="1"/>
</dbReference>
<dbReference type="InterPro" id="IPR008979">
    <property type="entry name" value="Galactose-bd-like_sf"/>
</dbReference>
<dbReference type="InterPro" id="IPR013737">
    <property type="entry name" value="Bac_rhamnosid_N"/>
</dbReference>
<proteinExistence type="predicted"/>
<evidence type="ECO:0000259" key="5">
    <source>
        <dbReference type="Pfam" id="PF08531"/>
    </source>
</evidence>
<keyword evidence="3" id="KW-0378">Hydrolase</keyword>
<organism evidence="8 9">
    <name type="scientific">Bacteroides uniformis</name>
    <dbReference type="NCBI Taxonomy" id="820"/>
    <lineage>
        <taxon>Bacteria</taxon>
        <taxon>Pseudomonadati</taxon>
        <taxon>Bacteroidota</taxon>
        <taxon>Bacteroidia</taxon>
        <taxon>Bacteroidales</taxon>
        <taxon>Bacteroidaceae</taxon>
        <taxon>Bacteroides</taxon>
    </lineage>
</organism>
<evidence type="ECO:0000313" key="9">
    <source>
        <dbReference type="Proteomes" id="UP000095419"/>
    </source>
</evidence>
<dbReference type="GO" id="GO:0030596">
    <property type="term" value="F:alpha-L-rhamnosidase activity"/>
    <property type="evidence" value="ECO:0007669"/>
    <property type="project" value="UniProtKB-EC"/>
</dbReference>
<evidence type="ECO:0000259" key="6">
    <source>
        <dbReference type="Pfam" id="PF17389"/>
    </source>
</evidence>
<dbReference type="SUPFAM" id="SSF48208">
    <property type="entry name" value="Six-hairpin glycosidases"/>
    <property type="match status" value="1"/>
</dbReference>
<dbReference type="InterPro" id="IPR035398">
    <property type="entry name" value="Bac_rhamnosid_C"/>
</dbReference>
<dbReference type="InterPro" id="IPR008928">
    <property type="entry name" value="6-hairpin_glycosidase_sf"/>
</dbReference>
<dbReference type="InterPro" id="IPR035396">
    <property type="entry name" value="Bac_rhamnosid6H"/>
</dbReference>
<dbReference type="AlphaFoldDB" id="A0A174CK12"/>